<feature type="transmembrane region" description="Helical" evidence="8">
    <location>
        <begin position="248"/>
        <end position="267"/>
    </location>
</feature>
<feature type="transmembrane region" description="Helical" evidence="8">
    <location>
        <begin position="28"/>
        <end position="44"/>
    </location>
</feature>
<name>A0ABV1JQ88_9PSEU</name>
<keyword evidence="5 8" id="KW-1133">Transmembrane helix</keyword>
<dbReference type="InterPro" id="IPR036259">
    <property type="entry name" value="MFS_trans_sf"/>
</dbReference>
<evidence type="ECO:0000256" key="3">
    <source>
        <dbReference type="ARBA" id="ARBA00022475"/>
    </source>
</evidence>
<dbReference type="PANTHER" id="PTHR42718">
    <property type="entry name" value="MAJOR FACILITATOR SUPERFAMILY MULTIDRUG TRANSPORTER MFSC"/>
    <property type="match status" value="1"/>
</dbReference>
<evidence type="ECO:0000256" key="4">
    <source>
        <dbReference type="ARBA" id="ARBA00022692"/>
    </source>
</evidence>
<dbReference type="Gene3D" id="1.20.1250.20">
    <property type="entry name" value="MFS general substrate transporter like domains"/>
    <property type="match status" value="1"/>
</dbReference>
<feature type="transmembrane region" description="Helical" evidence="8">
    <location>
        <begin position="155"/>
        <end position="175"/>
    </location>
</feature>
<dbReference type="CDD" id="cd17321">
    <property type="entry name" value="MFS_MMR_MDR_like"/>
    <property type="match status" value="1"/>
</dbReference>
<feature type="region of interest" description="Disordered" evidence="7">
    <location>
        <begin position="527"/>
        <end position="550"/>
    </location>
</feature>
<gene>
    <name evidence="10" type="ORF">WHI96_00645</name>
</gene>
<feature type="transmembrane region" description="Helical" evidence="8">
    <location>
        <begin position="122"/>
        <end position="143"/>
    </location>
</feature>
<evidence type="ECO:0000313" key="11">
    <source>
        <dbReference type="Proteomes" id="UP001464923"/>
    </source>
</evidence>
<feature type="transmembrane region" description="Helical" evidence="8">
    <location>
        <begin position="323"/>
        <end position="343"/>
    </location>
</feature>
<proteinExistence type="predicted"/>
<keyword evidence="3" id="KW-1003">Cell membrane</keyword>
<organism evidence="10 11">
    <name type="scientific">Pseudonocardia tropica</name>
    <dbReference type="NCBI Taxonomy" id="681289"/>
    <lineage>
        <taxon>Bacteria</taxon>
        <taxon>Bacillati</taxon>
        <taxon>Actinomycetota</taxon>
        <taxon>Actinomycetes</taxon>
        <taxon>Pseudonocardiales</taxon>
        <taxon>Pseudonocardiaceae</taxon>
        <taxon>Pseudonocardia</taxon>
    </lineage>
</organism>
<accession>A0ABV1JQ88</accession>
<feature type="transmembrane region" description="Helical" evidence="8">
    <location>
        <begin position="493"/>
        <end position="513"/>
    </location>
</feature>
<reference evidence="10 11" key="1">
    <citation type="submission" date="2024-03" db="EMBL/GenBank/DDBJ databases">
        <title>Draft genome sequence of Pseudonocardia tropica JCM 19149.</title>
        <authorList>
            <person name="Butdee W."/>
            <person name="Duangmal K."/>
        </authorList>
    </citation>
    <scope>NUCLEOTIDE SEQUENCE [LARGE SCALE GENOMIC DNA]</scope>
    <source>
        <strain evidence="10 11">JCM 19149</strain>
    </source>
</reference>
<dbReference type="Proteomes" id="UP001464923">
    <property type="component" value="Unassembled WGS sequence"/>
</dbReference>
<evidence type="ECO:0000256" key="1">
    <source>
        <dbReference type="ARBA" id="ARBA00004651"/>
    </source>
</evidence>
<evidence type="ECO:0000259" key="9">
    <source>
        <dbReference type="PROSITE" id="PS50850"/>
    </source>
</evidence>
<dbReference type="EMBL" id="JBEDNP010000001">
    <property type="protein sequence ID" value="MEQ3537317.1"/>
    <property type="molecule type" value="Genomic_DNA"/>
</dbReference>
<feature type="region of interest" description="Disordered" evidence="7">
    <location>
        <begin position="1"/>
        <end position="20"/>
    </location>
</feature>
<dbReference type="Pfam" id="PF07690">
    <property type="entry name" value="MFS_1"/>
    <property type="match status" value="1"/>
</dbReference>
<feature type="domain" description="Major facilitator superfamily (MFS) profile" evidence="9">
    <location>
        <begin position="31"/>
        <end position="516"/>
    </location>
</feature>
<evidence type="ECO:0000256" key="6">
    <source>
        <dbReference type="ARBA" id="ARBA00023136"/>
    </source>
</evidence>
<feature type="transmembrane region" description="Helical" evidence="8">
    <location>
        <begin position="355"/>
        <end position="375"/>
    </location>
</feature>
<keyword evidence="4 8" id="KW-0812">Transmembrane</keyword>
<evidence type="ECO:0000256" key="7">
    <source>
        <dbReference type="SAM" id="MobiDB-lite"/>
    </source>
</evidence>
<evidence type="ECO:0000256" key="8">
    <source>
        <dbReference type="SAM" id="Phobius"/>
    </source>
</evidence>
<feature type="transmembrane region" description="Helical" evidence="8">
    <location>
        <begin position="64"/>
        <end position="85"/>
    </location>
</feature>
<evidence type="ECO:0000256" key="2">
    <source>
        <dbReference type="ARBA" id="ARBA00022448"/>
    </source>
</evidence>
<dbReference type="PROSITE" id="PS50850">
    <property type="entry name" value="MFS"/>
    <property type="match status" value="1"/>
</dbReference>
<feature type="transmembrane region" description="Helical" evidence="8">
    <location>
        <begin position="288"/>
        <end position="311"/>
    </location>
</feature>
<dbReference type="InterPro" id="IPR020846">
    <property type="entry name" value="MFS_dom"/>
</dbReference>
<comment type="caution">
    <text evidence="10">The sequence shown here is derived from an EMBL/GenBank/DDBJ whole genome shotgun (WGS) entry which is preliminary data.</text>
</comment>
<feature type="compositionally biased region" description="Basic and acidic residues" evidence="7">
    <location>
        <begin position="532"/>
        <end position="544"/>
    </location>
</feature>
<dbReference type="RefSeq" id="WP_345647713.1">
    <property type="nucleotide sequence ID" value="NZ_BAABLY010000055.1"/>
</dbReference>
<evidence type="ECO:0000313" key="10">
    <source>
        <dbReference type="EMBL" id="MEQ3537317.1"/>
    </source>
</evidence>
<sequence length="550" mass="55413">MSRPEVGAGGAAMDRGGPDVAPRPGPRAWLALAVLAIPTLLVSIDNTVLGVALPELSAALRPDAATLLWVVDVYPLVLAGLLVTMGTLGDRIGRRRLLMVGVAGFGAVSLLAAFATSAAQLVAARALLGVFGAMLMPSTLALLRSVFLDRTHRRLALAIWATGFAAGAALGPIVGGLLLEHFWWGSIFVMSVPPMALLLVVAPLVVPESRETEPGRLDLVGVVLSLLTMGPLVLALELAGSAGGVTPAVVASVLVGVGSGAAFVAHYRRRVRRGLDPLIDLELFARPVLRHSALANATTMFGLTGLLFFSAQYLQLVVGYSPLQAGLLLLPGFVVTVVAGLAAARLARRFALHQLVATGLALVLTGYVVCLFLQVDSAVVLLMTAAVLIGAGIGLSETVTNDAILAAAPPEKAGAAAAVSETAYEVGAVLGTALVGGVLSAVYRAGVVLPVGTPSSAGETLGGAADVAATMPADTAAALLASAREAFVHGVDVASGVAAVAVAVVLVTAGLGLRRAHRDVLAAGASAVDADAGPRGRPAADRSSRSVSTG</sequence>
<feature type="transmembrane region" description="Helical" evidence="8">
    <location>
        <begin position="181"/>
        <end position="205"/>
    </location>
</feature>
<comment type="subcellular location">
    <subcellularLocation>
        <location evidence="1">Cell membrane</location>
        <topology evidence="1">Multi-pass membrane protein</topology>
    </subcellularLocation>
</comment>
<keyword evidence="6 8" id="KW-0472">Membrane</keyword>
<feature type="transmembrane region" description="Helical" evidence="8">
    <location>
        <begin position="97"/>
        <end position="116"/>
    </location>
</feature>
<dbReference type="PANTHER" id="PTHR42718:SF47">
    <property type="entry name" value="METHYL VIOLOGEN RESISTANCE PROTEIN SMVA"/>
    <property type="match status" value="1"/>
</dbReference>
<keyword evidence="2" id="KW-0813">Transport</keyword>
<dbReference type="SUPFAM" id="SSF103473">
    <property type="entry name" value="MFS general substrate transporter"/>
    <property type="match status" value="1"/>
</dbReference>
<protein>
    <submittedName>
        <fullName evidence="10">MFS transporter</fullName>
    </submittedName>
</protein>
<feature type="transmembrane region" description="Helical" evidence="8">
    <location>
        <begin position="217"/>
        <end position="236"/>
    </location>
</feature>
<dbReference type="InterPro" id="IPR011701">
    <property type="entry name" value="MFS"/>
</dbReference>
<keyword evidence="11" id="KW-1185">Reference proteome</keyword>
<dbReference type="Gene3D" id="1.20.1720.10">
    <property type="entry name" value="Multidrug resistance protein D"/>
    <property type="match status" value="1"/>
</dbReference>
<evidence type="ECO:0000256" key="5">
    <source>
        <dbReference type="ARBA" id="ARBA00022989"/>
    </source>
</evidence>